<gene>
    <name evidence="1" type="ORF">BDV27DRAFT_130730</name>
</gene>
<dbReference type="RefSeq" id="XP_031926021.1">
    <property type="nucleotide sequence ID" value="XM_032067481.1"/>
</dbReference>
<dbReference type="AlphaFoldDB" id="A0A5N7A370"/>
<accession>A0A5N7A370</accession>
<protein>
    <submittedName>
        <fullName evidence="1">Uncharacterized protein</fullName>
    </submittedName>
</protein>
<organism evidence="1 2">
    <name type="scientific">Aspergillus caelatus</name>
    <dbReference type="NCBI Taxonomy" id="61420"/>
    <lineage>
        <taxon>Eukaryota</taxon>
        <taxon>Fungi</taxon>
        <taxon>Dikarya</taxon>
        <taxon>Ascomycota</taxon>
        <taxon>Pezizomycotina</taxon>
        <taxon>Eurotiomycetes</taxon>
        <taxon>Eurotiomycetidae</taxon>
        <taxon>Eurotiales</taxon>
        <taxon>Aspergillaceae</taxon>
        <taxon>Aspergillus</taxon>
        <taxon>Aspergillus subgen. Circumdati</taxon>
    </lineage>
</organism>
<proteinExistence type="predicted"/>
<dbReference type="Proteomes" id="UP000326268">
    <property type="component" value="Unassembled WGS sequence"/>
</dbReference>
<keyword evidence="2" id="KW-1185">Reference proteome</keyword>
<evidence type="ECO:0000313" key="2">
    <source>
        <dbReference type="Proteomes" id="UP000326268"/>
    </source>
</evidence>
<name>A0A5N7A370_9EURO</name>
<dbReference type="GeneID" id="43651927"/>
<sequence length="69" mass="7798">MRGRLVVIVWLWLLLLLLFLARLPRRLTPGSSGDGFSLGSGDASHSFARRSWLYTIPDEDRSHFATSQP</sequence>
<evidence type="ECO:0000313" key="1">
    <source>
        <dbReference type="EMBL" id="KAE8362940.1"/>
    </source>
</evidence>
<reference evidence="1 2" key="1">
    <citation type="submission" date="2019-04" db="EMBL/GenBank/DDBJ databases">
        <title>Friends and foes A comparative genomics studyof 23 Aspergillus species from section Flavi.</title>
        <authorList>
            <consortium name="DOE Joint Genome Institute"/>
            <person name="Kjaerbolling I."/>
            <person name="Vesth T."/>
            <person name="Frisvad J.C."/>
            <person name="Nybo J.L."/>
            <person name="Theobald S."/>
            <person name="Kildgaard S."/>
            <person name="Isbrandt T."/>
            <person name="Kuo A."/>
            <person name="Sato A."/>
            <person name="Lyhne E.K."/>
            <person name="Kogle M.E."/>
            <person name="Wiebenga A."/>
            <person name="Kun R.S."/>
            <person name="Lubbers R.J."/>
            <person name="Makela M.R."/>
            <person name="Barry K."/>
            <person name="Chovatia M."/>
            <person name="Clum A."/>
            <person name="Daum C."/>
            <person name="Haridas S."/>
            <person name="He G."/>
            <person name="LaButti K."/>
            <person name="Lipzen A."/>
            <person name="Mondo S."/>
            <person name="Riley R."/>
            <person name="Salamov A."/>
            <person name="Simmons B.A."/>
            <person name="Magnuson J.K."/>
            <person name="Henrissat B."/>
            <person name="Mortensen U.H."/>
            <person name="Larsen T.O."/>
            <person name="Devries R.P."/>
            <person name="Grigoriev I.V."/>
            <person name="Machida M."/>
            <person name="Baker S.E."/>
            <person name="Andersen M.R."/>
        </authorList>
    </citation>
    <scope>NUCLEOTIDE SEQUENCE [LARGE SCALE GENOMIC DNA]</scope>
    <source>
        <strain evidence="1 2">CBS 763.97</strain>
    </source>
</reference>
<dbReference type="EMBL" id="ML737689">
    <property type="protein sequence ID" value="KAE8362940.1"/>
    <property type="molecule type" value="Genomic_DNA"/>
</dbReference>